<dbReference type="RefSeq" id="WP_046444467.1">
    <property type="nucleotide sequence ID" value="NZ_LAYJ01000116.1"/>
</dbReference>
<keyword evidence="3" id="KW-1133">Transmembrane helix</keyword>
<keyword evidence="1" id="KW-0732">Signal</keyword>
<evidence type="ECO:0000256" key="2">
    <source>
        <dbReference type="SAM" id="MobiDB-lite"/>
    </source>
</evidence>
<dbReference type="SMART" id="SM01208">
    <property type="entry name" value="G5"/>
    <property type="match status" value="1"/>
</dbReference>
<proteinExistence type="predicted"/>
<organism evidence="5 6">
    <name type="scientific">Christensenella hongkongensis</name>
    <dbReference type="NCBI Taxonomy" id="270498"/>
    <lineage>
        <taxon>Bacteria</taxon>
        <taxon>Bacillati</taxon>
        <taxon>Bacillota</taxon>
        <taxon>Clostridia</taxon>
        <taxon>Christensenellales</taxon>
        <taxon>Christensenellaceae</taxon>
        <taxon>Christensenella</taxon>
    </lineage>
</organism>
<comment type="caution">
    <text evidence="5">The sequence shown here is derived from an EMBL/GenBank/DDBJ whole genome shotgun (WGS) entry which is preliminary data.</text>
</comment>
<keyword evidence="3" id="KW-0472">Membrane</keyword>
<sequence>MRRKSSDRYPGNKGKDQEKKNTGQHKLAINLLVVFIFAGATVLLGIGAGMKNIVEAPVFGQGVWIDDVDVSGWTREQAEATLCQTVEQEAQDVEIKLTFNDKEKTFNAQELGIKSNIHEIIDQAFEAERDPDKSLVQNYETALEQKAGKRYYSGIETDKQTLGNSVEEFIGKNSVQATDASTTFHKDTRRFTYTASKQGITADTASVIAELSERIQNKNFDALQVMGEIVYPKVSEEDLKENTVLIGSCETIATDNANRNTNIRLMCEAVNGLKLEPDQQLSINELVGQRTAEKGFKEAAAIADGKRLVNELGGGICQLSGTLYNAALRANMEIVERVHHSFPSEYLPIGLDATLNWDDKDLIIKNTSEYPIYISAELDGKIVRVNLYGQPLPDGTEIEIVNNILKETDPGDPDIIETDEIPAGTRQLIQKEHKGYDVEVYRNYYKDGKLEKKELISKDHFSAIKAEILQGTNKVIK</sequence>
<evidence type="ECO:0000256" key="3">
    <source>
        <dbReference type="SAM" id="Phobius"/>
    </source>
</evidence>
<dbReference type="Pfam" id="PF07501">
    <property type="entry name" value="G5"/>
    <property type="match status" value="1"/>
</dbReference>
<feature type="domain" description="G5" evidence="4">
    <location>
        <begin position="399"/>
        <end position="474"/>
    </location>
</feature>
<keyword evidence="6" id="KW-1185">Reference proteome</keyword>
<dbReference type="STRING" id="270498.CHK_2662"/>
<dbReference type="Pfam" id="PF12229">
    <property type="entry name" value="PG_binding_4"/>
    <property type="match status" value="1"/>
</dbReference>
<reference evidence="5 6" key="1">
    <citation type="submission" date="2015-04" db="EMBL/GenBank/DDBJ databases">
        <title>Draft genome sequence of bacteremic isolate Catabacter hongkongensis type strain HKU16T.</title>
        <authorList>
            <person name="Lau S.K."/>
            <person name="Teng J.L."/>
            <person name="Huang Y."/>
            <person name="Curreem S.O."/>
            <person name="Tsui S.K."/>
            <person name="Woo P.C."/>
        </authorList>
    </citation>
    <scope>NUCLEOTIDE SEQUENCE [LARGE SCALE GENOMIC DNA]</scope>
    <source>
        <strain evidence="5 6">HKU16</strain>
    </source>
</reference>
<dbReference type="Proteomes" id="UP000034076">
    <property type="component" value="Unassembled WGS sequence"/>
</dbReference>
<dbReference type="OrthoDB" id="9797191at2"/>
<evidence type="ECO:0000256" key="1">
    <source>
        <dbReference type="ARBA" id="ARBA00022729"/>
    </source>
</evidence>
<dbReference type="Pfam" id="PF04294">
    <property type="entry name" value="VanW"/>
    <property type="match status" value="1"/>
</dbReference>
<dbReference type="PANTHER" id="PTHR35788:SF1">
    <property type="entry name" value="EXPORTED PROTEIN"/>
    <property type="match status" value="1"/>
</dbReference>
<dbReference type="InterPro" id="IPR011098">
    <property type="entry name" value="G5_dom"/>
</dbReference>
<dbReference type="InterPro" id="IPR052913">
    <property type="entry name" value="Glycopeptide_resist_protein"/>
</dbReference>
<evidence type="ECO:0000313" key="5">
    <source>
        <dbReference type="EMBL" id="KKI49854.1"/>
    </source>
</evidence>
<keyword evidence="3" id="KW-0812">Transmembrane</keyword>
<evidence type="ECO:0000313" key="6">
    <source>
        <dbReference type="Proteomes" id="UP000034076"/>
    </source>
</evidence>
<dbReference type="PANTHER" id="PTHR35788">
    <property type="entry name" value="EXPORTED PROTEIN-RELATED"/>
    <property type="match status" value="1"/>
</dbReference>
<accession>A0A0M2NBI3</accession>
<dbReference type="AlphaFoldDB" id="A0A0M2NBI3"/>
<dbReference type="EMBL" id="LAYJ01000116">
    <property type="protein sequence ID" value="KKI49854.1"/>
    <property type="molecule type" value="Genomic_DNA"/>
</dbReference>
<evidence type="ECO:0000259" key="4">
    <source>
        <dbReference type="SMART" id="SM01208"/>
    </source>
</evidence>
<dbReference type="InterPro" id="IPR022029">
    <property type="entry name" value="YoaR-like_PG-bd"/>
</dbReference>
<name>A0A0M2NBI3_9FIRM</name>
<feature type="region of interest" description="Disordered" evidence="2">
    <location>
        <begin position="1"/>
        <end position="21"/>
    </location>
</feature>
<dbReference type="InterPro" id="IPR007391">
    <property type="entry name" value="Vancomycin_resist_VanW"/>
</dbReference>
<protein>
    <submittedName>
        <fullName evidence="5">Vancomycin B-type resistance protein VanW</fullName>
    </submittedName>
</protein>
<gene>
    <name evidence="5" type="ORF">CHK_2662</name>
</gene>
<feature type="transmembrane region" description="Helical" evidence="3">
    <location>
        <begin position="27"/>
        <end position="50"/>
    </location>
</feature>